<dbReference type="Gene3D" id="3.30.65.10">
    <property type="entry name" value="Bacterial Topoisomerase I, domain 1"/>
    <property type="match status" value="2"/>
</dbReference>
<dbReference type="HAMAP" id="MF_00952">
    <property type="entry name" value="Topoisom_1_prok"/>
    <property type="match status" value="1"/>
</dbReference>
<keyword evidence="3" id="KW-0479">Metal-binding</keyword>
<dbReference type="Gene3D" id="1.10.460.10">
    <property type="entry name" value="Topoisomerase I, domain 2"/>
    <property type="match status" value="1"/>
</dbReference>
<evidence type="ECO:0000256" key="10">
    <source>
        <dbReference type="HAMAP-Rule" id="MF_00952"/>
    </source>
</evidence>
<dbReference type="EMBL" id="JANHJP010000001">
    <property type="protein sequence ID" value="MDC9031807.1"/>
    <property type="molecule type" value="Genomic_DNA"/>
</dbReference>
<dbReference type="PROSITE" id="PS00396">
    <property type="entry name" value="TOPO_IA_1"/>
    <property type="match status" value="1"/>
</dbReference>
<dbReference type="Gene3D" id="3.40.50.140">
    <property type="match status" value="1"/>
</dbReference>
<evidence type="ECO:0000256" key="6">
    <source>
        <dbReference type="ARBA" id="ARBA00022842"/>
    </source>
</evidence>
<dbReference type="InterPro" id="IPR013497">
    <property type="entry name" value="Topo_IA_cen"/>
</dbReference>
<dbReference type="InterPro" id="IPR013498">
    <property type="entry name" value="Topo_IA_Znf"/>
</dbReference>
<dbReference type="PANTHER" id="PTHR42785:SF1">
    <property type="entry name" value="DNA TOPOISOMERASE"/>
    <property type="match status" value="1"/>
</dbReference>
<dbReference type="InterPro" id="IPR013824">
    <property type="entry name" value="Topo_IA_cen_sub1"/>
</dbReference>
<feature type="domain" description="Topo IA-type catalytic" evidence="12">
    <location>
        <begin position="131"/>
        <end position="546"/>
    </location>
</feature>
<keyword evidence="9 10" id="KW-0413">Isomerase</keyword>
<dbReference type="InterPro" id="IPR013825">
    <property type="entry name" value="Topo_IA_cen_sub2"/>
</dbReference>
<dbReference type="CDD" id="cd00186">
    <property type="entry name" value="TOP1Ac"/>
    <property type="match status" value="1"/>
</dbReference>
<evidence type="ECO:0000313" key="13">
    <source>
        <dbReference type="EMBL" id="MDC9031807.1"/>
    </source>
</evidence>
<dbReference type="InterPro" id="IPR003602">
    <property type="entry name" value="Topo_IA_DNA-bd_dom"/>
</dbReference>
<evidence type="ECO:0000256" key="1">
    <source>
        <dbReference type="ARBA" id="ARBA00000213"/>
    </source>
</evidence>
<dbReference type="InterPro" id="IPR023406">
    <property type="entry name" value="Topo_IA_AS"/>
</dbReference>
<evidence type="ECO:0000256" key="4">
    <source>
        <dbReference type="ARBA" id="ARBA00022771"/>
    </source>
</evidence>
<evidence type="ECO:0000256" key="8">
    <source>
        <dbReference type="ARBA" id="ARBA00023125"/>
    </source>
</evidence>
<evidence type="ECO:0000256" key="2">
    <source>
        <dbReference type="ARBA" id="ARBA00009446"/>
    </source>
</evidence>
<dbReference type="Pfam" id="PF01131">
    <property type="entry name" value="Topoisom_bac"/>
    <property type="match status" value="1"/>
</dbReference>
<protein>
    <recommendedName>
        <fullName evidence="10">DNA topoisomerase 1</fullName>
        <ecNumber evidence="10">5.6.2.1</ecNumber>
    </recommendedName>
    <alternativeName>
        <fullName evidence="10">DNA topoisomerase I</fullName>
    </alternativeName>
</protein>
<keyword evidence="4" id="KW-0863">Zinc-finger</keyword>
<dbReference type="Pfam" id="PF01751">
    <property type="entry name" value="Toprim"/>
    <property type="match status" value="1"/>
</dbReference>
<keyword evidence="6" id="KW-0460">Magnesium</keyword>
<sequence>MKKEVIILESPAKAKTINNYLGDDILVLHSKGHIRDLSLKGVERLGIDIKNNFKPDYIIIDKQKQIVKELIQKTKNKKVFLATDPDREGEAIAWHLSQVLKLDEKDKNRILFNEITKDVVQKAFKSPCSINKKLVESQETRRMLDRIIGFKLSRIIRKIKSQSAGRVQSVALKLIVELEEQRNKFVPEEYNLIKANFEHFQSNLIIKPENHKIKEKEALEIFNKIKDKNFLLKNIKNTKTKKKPPKPFITSTLQQYTFQHLSISAKNTMITAQKLYEGIDINNERVGLITYMRTDSVRISSDFEKKIKYFIQNQYGSEYVGHIQKTKNIKNKNISDAHEAIRVTDINKTPESLKQYLNKYELALYSIIYERTLSCFMSEAIINKTQLFFEVDKYIFLTETNEMIFEGYYKISKNPFNKIMLPPLEINKEYKPKEIQIIKKMTNPPSRYTEASLIKELENFKIGRPSTYASIIEILKKRYYIVVEEKKMVCTELGILTKNTLDQFFSSIINVEYTAKMEQKLDEISLGKINKLDLLQNFYKKFQELCEIAQQKIEKPKPIITEEKCELCSSFLVQRKGKYGDFLGCSAFPKCKNIINLKKQNKNVLLTEEKCELCGSFLVQRKGKYGDFLGCSVFPKCKNIINLKKSKSKNK</sequence>
<dbReference type="InterPro" id="IPR034149">
    <property type="entry name" value="TOPRIM_TopoI"/>
</dbReference>
<dbReference type="InterPro" id="IPR000380">
    <property type="entry name" value="Topo_IA"/>
</dbReference>
<dbReference type="InterPro" id="IPR013826">
    <property type="entry name" value="Topo_IA_cen_sub3"/>
</dbReference>
<keyword evidence="7 10" id="KW-0799">Topoisomerase</keyword>
<feature type="site" description="Interaction with DNA" evidence="10">
    <location>
        <position position="142"/>
    </location>
</feature>
<gene>
    <name evidence="10" type="primary">topA</name>
    <name evidence="13" type="ORF">M8044_000026</name>
</gene>
<feature type="site" description="Interaction with DNA" evidence="10">
    <location>
        <position position="145"/>
    </location>
</feature>
<dbReference type="InterPro" id="IPR003601">
    <property type="entry name" value="Topo_IA_2"/>
</dbReference>
<reference evidence="13 14" key="1">
    <citation type="journal article" date="2023" name="Plant">
        <title>Draft Genome Sequence Resource of CBPPT1, a 'Candidatus Phytoplasma trifolii'-Related Strain Associated with Potato Purple Top Disease in the Columbia Basin, U.S.A.</title>
        <authorList>
            <person name="Wei W."/>
            <person name="Shao J."/>
            <person name="Bottner-Parker K.D."/>
            <person name="Zhao Y."/>
        </authorList>
    </citation>
    <scope>NUCLEOTIDE SEQUENCE [LARGE SCALE GENOMIC DNA]</scope>
    <source>
        <strain evidence="13 14">CBPPT1</strain>
    </source>
</reference>
<dbReference type="InterPro" id="IPR028612">
    <property type="entry name" value="Topoisom_1_IA"/>
</dbReference>
<feature type="site" description="Interaction with DNA" evidence="10">
    <location>
        <position position="141"/>
    </location>
</feature>
<dbReference type="InterPro" id="IPR005733">
    <property type="entry name" value="TopoI_bac-type"/>
</dbReference>
<evidence type="ECO:0000256" key="5">
    <source>
        <dbReference type="ARBA" id="ARBA00022833"/>
    </source>
</evidence>
<feature type="site" description="Interaction with DNA" evidence="10">
    <location>
        <position position="33"/>
    </location>
</feature>
<proteinExistence type="inferred from homology"/>
<dbReference type="PROSITE" id="PS52039">
    <property type="entry name" value="TOPO_IA_2"/>
    <property type="match status" value="1"/>
</dbReference>
<feature type="domain" description="Toprim" evidence="11">
    <location>
        <begin position="3"/>
        <end position="115"/>
    </location>
</feature>
<dbReference type="NCBIfam" id="TIGR01051">
    <property type="entry name" value="topA_bact"/>
    <property type="match status" value="1"/>
</dbReference>
<evidence type="ECO:0000256" key="7">
    <source>
        <dbReference type="ARBA" id="ARBA00023029"/>
    </source>
</evidence>
<dbReference type="EC" id="5.6.2.1" evidence="10"/>
<dbReference type="SMART" id="SM00493">
    <property type="entry name" value="TOPRIM"/>
    <property type="match status" value="1"/>
</dbReference>
<comment type="subunit">
    <text evidence="10">Monomer.</text>
</comment>
<evidence type="ECO:0000259" key="11">
    <source>
        <dbReference type="PROSITE" id="PS50880"/>
    </source>
</evidence>
<name>A0ABT5L7Y4_9MOLU</name>
<dbReference type="SUPFAM" id="SSF56712">
    <property type="entry name" value="Prokaryotic type I DNA topoisomerase"/>
    <property type="match status" value="1"/>
</dbReference>
<keyword evidence="8 10" id="KW-0238">DNA-binding</keyword>
<organism evidence="13 14">
    <name type="scientific">Columbia Basin potato purple top phytoplasma</name>
    <dbReference type="NCBI Taxonomy" id="307134"/>
    <lineage>
        <taxon>Bacteria</taxon>
        <taxon>Bacillati</taxon>
        <taxon>Mycoplasmatota</taxon>
        <taxon>Mollicutes</taxon>
        <taxon>Acholeplasmatales</taxon>
        <taxon>Acholeplasmataceae</taxon>
        <taxon>Candidatus Phytoplasma</taxon>
        <taxon>16SrVI (Clover proliferation group)</taxon>
    </lineage>
</organism>
<evidence type="ECO:0000313" key="14">
    <source>
        <dbReference type="Proteomes" id="UP001221763"/>
    </source>
</evidence>
<comment type="function">
    <text evidence="10">Releases the supercoiling and torsional tension of DNA, which is introduced during the DNA replication and transcription, by transiently cleaving and rejoining one strand of the DNA duplex. Introduces a single-strand break via transesterification at a target site in duplex DNA. The scissile phosphodiester is attacked by the catalytic tyrosine of the enzyme, resulting in the formation of a DNA-(5'-phosphotyrosyl)-enzyme intermediate and the expulsion of a 3'-OH DNA strand. The free DNA strand then undergoes passage around the unbroken strand, thus removing DNA supercoils. Finally, in the religation step, the DNA 3'-OH attacks the covalent intermediate to expel the active-site tyrosine and restore the DNA phosphodiester backbone.</text>
</comment>
<dbReference type="PROSITE" id="PS50880">
    <property type="entry name" value="TOPRIM"/>
    <property type="match status" value="1"/>
</dbReference>
<feature type="region of interest" description="Interaction with DNA" evidence="10">
    <location>
        <begin position="163"/>
        <end position="168"/>
    </location>
</feature>
<dbReference type="PANTHER" id="PTHR42785">
    <property type="entry name" value="DNA TOPOISOMERASE, TYPE IA, CORE"/>
    <property type="match status" value="1"/>
</dbReference>
<dbReference type="SMART" id="SM00436">
    <property type="entry name" value="TOP1Bc"/>
    <property type="match status" value="1"/>
</dbReference>
<dbReference type="CDD" id="cd03363">
    <property type="entry name" value="TOPRIM_TopoIA_TopoI"/>
    <property type="match status" value="1"/>
</dbReference>
<dbReference type="InterPro" id="IPR006171">
    <property type="entry name" value="TOPRIM_dom"/>
</dbReference>
<dbReference type="InterPro" id="IPR023405">
    <property type="entry name" value="Topo_IA_core_domain"/>
</dbReference>
<dbReference type="Gene3D" id="2.70.20.10">
    <property type="entry name" value="Topoisomerase I, domain 3"/>
    <property type="match status" value="1"/>
</dbReference>
<feature type="site" description="Interaction with DNA" evidence="10">
    <location>
        <position position="293"/>
    </location>
</feature>
<feature type="site" description="Interaction with DNA" evidence="10">
    <location>
        <position position="478"/>
    </location>
</feature>
<feature type="active site" description="O-(5'-phospho-DNA)-tyrosine intermediate" evidence="10">
    <location>
        <position position="291"/>
    </location>
</feature>
<comment type="similarity">
    <text evidence="2 10">Belongs to the type IA topoisomerase family.</text>
</comment>
<keyword evidence="14" id="KW-1185">Reference proteome</keyword>
<dbReference type="Gene3D" id="1.10.290.10">
    <property type="entry name" value="Topoisomerase I, domain 4"/>
    <property type="match status" value="1"/>
</dbReference>
<comment type="caution">
    <text evidence="13">The sequence shown here is derived from an EMBL/GenBank/DDBJ whole genome shotgun (WGS) entry which is preliminary data.</text>
</comment>
<evidence type="ECO:0000259" key="12">
    <source>
        <dbReference type="PROSITE" id="PS52039"/>
    </source>
</evidence>
<keyword evidence="5" id="KW-0862">Zinc</keyword>
<comment type="caution">
    <text evidence="10">Lacks conserved residue(s) required for the propagation of feature annotation.</text>
</comment>
<dbReference type="Proteomes" id="UP001221763">
    <property type="component" value="Unassembled WGS sequence"/>
</dbReference>
<dbReference type="SMART" id="SM00437">
    <property type="entry name" value="TOP1Ac"/>
    <property type="match status" value="1"/>
</dbReference>
<dbReference type="RefSeq" id="WP_273585045.1">
    <property type="nucleotide sequence ID" value="NZ_JANHJP010000001.1"/>
</dbReference>
<evidence type="ECO:0000256" key="3">
    <source>
        <dbReference type="ARBA" id="ARBA00022723"/>
    </source>
</evidence>
<dbReference type="PRINTS" id="PR00417">
    <property type="entry name" value="PRTPISMRASEI"/>
</dbReference>
<comment type="catalytic activity">
    <reaction evidence="1 10">
        <text>ATP-independent breakage of single-stranded DNA, followed by passage and rejoining.</text>
        <dbReference type="EC" id="5.6.2.1"/>
    </reaction>
</comment>
<accession>A0ABT5L7Y4</accession>
<dbReference type="SUPFAM" id="SSF57783">
    <property type="entry name" value="Zinc beta-ribbon"/>
    <property type="match status" value="2"/>
</dbReference>
<dbReference type="Pfam" id="PF01396">
    <property type="entry name" value="Zn_ribbon_Top1"/>
    <property type="match status" value="2"/>
</dbReference>
<evidence type="ECO:0000256" key="9">
    <source>
        <dbReference type="ARBA" id="ARBA00023235"/>
    </source>
</evidence>